<comment type="caution">
    <text evidence="1">The sequence shown here is derived from an EMBL/GenBank/DDBJ whole genome shotgun (WGS) entry which is preliminary data.</text>
</comment>
<name>A0A1S7TNV9_9HYPH</name>
<evidence type="ECO:0000313" key="1">
    <source>
        <dbReference type="EMBL" id="CVI56030.1"/>
    </source>
</evidence>
<evidence type="ECO:0000313" key="2">
    <source>
        <dbReference type="Proteomes" id="UP000192140"/>
    </source>
</evidence>
<dbReference type="EMBL" id="FCNP01000018">
    <property type="protein sequence ID" value="CVI56030.1"/>
    <property type="molecule type" value="Genomic_DNA"/>
</dbReference>
<sequence>MISLPSFHGRHANPINARFTDGAGAVFYGRSFLRAFVWAPHPAKLVSSLILPRNAFHTQFAVYWGLVFP</sequence>
<reference evidence="1" key="1">
    <citation type="submission" date="2016-01" db="EMBL/GenBank/DDBJ databases">
        <authorList>
            <person name="Regsiter A."/>
            <person name="william w."/>
        </authorList>
    </citation>
    <scope>NUCLEOTIDE SEQUENCE</scope>
    <source>
        <strain evidence="1">NCPPB 1641</strain>
    </source>
</reference>
<organism evidence="1 2">
    <name type="scientific">Agrobacterium deltaense NCPPB 1641</name>
    <dbReference type="NCBI Taxonomy" id="1183425"/>
    <lineage>
        <taxon>Bacteria</taxon>
        <taxon>Pseudomonadati</taxon>
        <taxon>Pseudomonadota</taxon>
        <taxon>Alphaproteobacteria</taxon>
        <taxon>Hyphomicrobiales</taxon>
        <taxon>Rhizobiaceae</taxon>
        <taxon>Rhizobium/Agrobacterium group</taxon>
        <taxon>Agrobacterium</taxon>
    </lineage>
</organism>
<dbReference type="Proteomes" id="UP000192140">
    <property type="component" value="Unassembled WGS sequence"/>
</dbReference>
<gene>
    <name evidence="1" type="ORF">AGR7A_Cc250083</name>
</gene>
<dbReference type="AlphaFoldDB" id="A0A1S7TNV9"/>
<protein>
    <submittedName>
        <fullName evidence="1">Uncharacterized protein</fullName>
    </submittedName>
</protein>
<accession>A0A1S7TNV9</accession>
<keyword evidence="2" id="KW-1185">Reference proteome</keyword>
<proteinExistence type="predicted"/>